<dbReference type="AlphaFoldDB" id="A0A2J6S573"/>
<protein>
    <recommendedName>
        <fullName evidence="3">DUF6594 domain-containing protein</fullName>
    </recommendedName>
</protein>
<keyword evidence="2" id="KW-0472">Membrane</keyword>
<feature type="region of interest" description="Disordered" evidence="1">
    <location>
        <begin position="1"/>
        <end position="135"/>
    </location>
</feature>
<feature type="domain" description="DUF6594" evidence="3">
    <location>
        <begin position="376"/>
        <end position="481"/>
    </location>
</feature>
<keyword evidence="2" id="KW-1133">Transmembrane helix</keyword>
<dbReference type="Pfam" id="PF20237">
    <property type="entry name" value="DUF6594"/>
    <property type="match status" value="1"/>
</dbReference>
<proteinExistence type="predicted"/>
<feature type="compositionally biased region" description="Polar residues" evidence="1">
    <location>
        <begin position="1"/>
        <end position="11"/>
    </location>
</feature>
<feature type="compositionally biased region" description="Polar residues" evidence="1">
    <location>
        <begin position="83"/>
        <end position="93"/>
    </location>
</feature>
<dbReference type="OrthoDB" id="3546297at2759"/>
<keyword evidence="2" id="KW-0812">Transmembrane</keyword>
<name>A0A2J6S573_HYAVF</name>
<evidence type="ECO:0000256" key="2">
    <source>
        <dbReference type="SAM" id="Phobius"/>
    </source>
</evidence>
<evidence type="ECO:0000256" key="1">
    <source>
        <dbReference type="SAM" id="MobiDB-lite"/>
    </source>
</evidence>
<feature type="region of interest" description="Disordered" evidence="1">
    <location>
        <begin position="343"/>
        <end position="375"/>
    </location>
</feature>
<feature type="region of interest" description="Disordered" evidence="1">
    <location>
        <begin position="188"/>
        <end position="237"/>
    </location>
</feature>
<organism evidence="4 5">
    <name type="scientific">Hyaloscypha variabilis (strain UAMH 11265 / GT02V1 / F)</name>
    <name type="common">Meliniomyces variabilis</name>
    <dbReference type="NCBI Taxonomy" id="1149755"/>
    <lineage>
        <taxon>Eukaryota</taxon>
        <taxon>Fungi</taxon>
        <taxon>Dikarya</taxon>
        <taxon>Ascomycota</taxon>
        <taxon>Pezizomycotina</taxon>
        <taxon>Leotiomycetes</taxon>
        <taxon>Helotiales</taxon>
        <taxon>Hyaloscyphaceae</taxon>
        <taxon>Hyaloscypha</taxon>
        <taxon>Hyaloscypha variabilis</taxon>
    </lineage>
</organism>
<feature type="compositionally biased region" description="Basic and acidic residues" evidence="1">
    <location>
        <begin position="33"/>
        <end position="43"/>
    </location>
</feature>
<evidence type="ECO:0000259" key="3">
    <source>
        <dbReference type="Pfam" id="PF20237"/>
    </source>
</evidence>
<keyword evidence="5" id="KW-1185">Reference proteome</keyword>
<gene>
    <name evidence="4" type="ORF">L207DRAFT_628573</name>
</gene>
<reference evidence="4 5" key="1">
    <citation type="submission" date="2016-04" db="EMBL/GenBank/DDBJ databases">
        <title>A degradative enzymes factory behind the ericoid mycorrhizal symbiosis.</title>
        <authorList>
            <consortium name="DOE Joint Genome Institute"/>
            <person name="Martino E."/>
            <person name="Morin E."/>
            <person name="Grelet G."/>
            <person name="Kuo A."/>
            <person name="Kohler A."/>
            <person name="Daghino S."/>
            <person name="Barry K."/>
            <person name="Choi C."/>
            <person name="Cichocki N."/>
            <person name="Clum A."/>
            <person name="Copeland A."/>
            <person name="Hainaut M."/>
            <person name="Haridas S."/>
            <person name="Labutti K."/>
            <person name="Lindquist E."/>
            <person name="Lipzen A."/>
            <person name="Khouja H.-R."/>
            <person name="Murat C."/>
            <person name="Ohm R."/>
            <person name="Olson A."/>
            <person name="Spatafora J."/>
            <person name="Veneault-Fourrey C."/>
            <person name="Henrissat B."/>
            <person name="Grigoriev I."/>
            <person name="Martin F."/>
            <person name="Perotto S."/>
        </authorList>
    </citation>
    <scope>NUCLEOTIDE SEQUENCE [LARGE SCALE GENOMIC DNA]</scope>
    <source>
        <strain evidence="4 5">F</strain>
    </source>
</reference>
<feature type="transmembrane region" description="Helical" evidence="2">
    <location>
        <begin position="417"/>
        <end position="436"/>
    </location>
</feature>
<sequence>MGISSRFSKSGQPDEENGLSSQDNTGKKHKRPSFKEREVPDSDHGEDDAGDHSDADSTVSLGGPPQSSGRHARSSSGAKPKTDGSSKNGTGASPKSDLYADMNRDSDGPVVLDGAAITDGVGESSNAEAGTEDDEIVLKPILRQFDPLFDEKMKPWPPPQDWPEKDVGGLRSWLHFWLHFYPWPWNRESQHGQQGEQSQERQRSKNRSRKSKGTPTMPENGAKLEKSVKPEPHPIPLEKVDTSSFKVHKYEALGALHTLSVHYQRSKILSHYLVFKNPKGPEYQILRNPERLDTLRNDLEAYNQAEKNWQDWLLISDSDAYEKNKDLCETITPARILAITEARNEEKRNNKQEADNDGDRPKKEPDLGTEDKPLNFDQKEQEIFERHTRWHQPPWEVSDHYRKVWDKKWKRFWKNSGFAVFGGLWLIAPMLIMTLHPSKLSNLLTASFFIIAAGIALAWFMDGAEPKDIVSTAAAYAAVLVVFVGVQN</sequence>
<feature type="transmembrane region" description="Helical" evidence="2">
    <location>
        <begin position="468"/>
        <end position="486"/>
    </location>
</feature>
<feature type="transmembrane region" description="Helical" evidence="2">
    <location>
        <begin position="442"/>
        <end position="461"/>
    </location>
</feature>
<evidence type="ECO:0000313" key="4">
    <source>
        <dbReference type="EMBL" id="PMD45911.1"/>
    </source>
</evidence>
<feature type="compositionally biased region" description="Basic and acidic residues" evidence="1">
    <location>
        <begin position="222"/>
        <end position="237"/>
    </location>
</feature>
<dbReference type="EMBL" id="KZ613939">
    <property type="protein sequence ID" value="PMD45911.1"/>
    <property type="molecule type" value="Genomic_DNA"/>
</dbReference>
<dbReference type="InterPro" id="IPR046529">
    <property type="entry name" value="DUF6594"/>
</dbReference>
<accession>A0A2J6S573</accession>
<dbReference type="Proteomes" id="UP000235786">
    <property type="component" value="Unassembled WGS sequence"/>
</dbReference>
<evidence type="ECO:0000313" key="5">
    <source>
        <dbReference type="Proteomes" id="UP000235786"/>
    </source>
</evidence>